<organism evidence="2 3">
    <name type="scientific">Flavobacterium chungangense</name>
    <dbReference type="NCBI Taxonomy" id="554283"/>
    <lineage>
        <taxon>Bacteria</taxon>
        <taxon>Pseudomonadati</taxon>
        <taxon>Bacteroidota</taxon>
        <taxon>Flavobacteriia</taxon>
        <taxon>Flavobacteriales</taxon>
        <taxon>Flavobacteriaceae</taxon>
        <taxon>Flavobacterium</taxon>
    </lineage>
</organism>
<evidence type="ECO:0000256" key="1">
    <source>
        <dbReference type="SAM" id="Coils"/>
    </source>
</evidence>
<feature type="coiled-coil region" evidence="1">
    <location>
        <begin position="18"/>
        <end position="105"/>
    </location>
</feature>
<comment type="caution">
    <text evidence="2">The sequence shown here is derived from an EMBL/GenBank/DDBJ whole genome shotgun (WGS) entry which is preliminary data.</text>
</comment>
<accession>A0A6V6YUK7</accession>
<dbReference type="Proteomes" id="UP000556700">
    <property type="component" value="Unassembled WGS sequence"/>
</dbReference>
<sequence>MTEIDQKSFAQKSILDSLNTLKIAYDEALIEKTALSQELELEKKNVENLMEIIKASKNPSSSQLQVYRKQLSTLNISLQSKVSEIKNLKAQNKNLLTEIENQNSAMYQQRIKNDTLALQRKKLESTLKSASKLELNNFKVIALHEKKSGEELETDKAKSTSKLKASFSISGNPVAKTGKRAYYVQVLDQKNAVLGADKLIEFSNGKALVYSFIVAIDFQGQPVNVYGVLNSDGNGFTKGTYFINFFDKNEIIASTSITLK</sequence>
<name>A0A6V6YUK7_9FLAO</name>
<gene>
    <name evidence="2" type="ORF">FLACHUCJ7_01170</name>
</gene>
<protein>
    <submittedName>
        <fullName evidence="2">Uncharacterized protein</fullName>
    </submittedName>
</protein>
<proteinExistence type="predicted"/>
<dbReference type="AlphaFoldDB" id="A0A6V6YUK7"/>
<evidence type="ECO:0000313" key="3">
    <source>
        <dbReference type="Proteomes" id="UP000556700"/>
    </source>
</evidence>
<keyword evidence="1" id="KW-0175">Coiled coil</keyword>
<evidence type="ECO:0000313" key="2">
    <source>
        <dbReference type="EMBL" id="CAD0002969.1"/>
    </source>
</evidence>
<dbReference type="EMBL" id="CAIJDO010000100">
    <property type="protein sequence ID" value="CAD0002969.1"/>
    <property type="molecule type" value="Genomic_DNA"/>
</dbReference>
<keyword evidence="3" id="KW-1185">Reference proteome</keyword>
<reference evidence="2 3" key="1">
    <citation type="submission" date="2020-06" db="EMBL/GenBank/DDBJ databases">
        <authorList>
            <person name="Criscuolo A."/>
        </authorList>
    </citation>
    <scope>NUCLEOTIDE SEQUENCE [LARGE SCALE GENOMIC DNA]</scope>
    <source>
        <strain evidence="3">CIP 110025</strain>
    </source>
</reference>